<comment type="caution">
    <text evidence="1">The sequence shown here is derived from an EMBL/GenBank/DDBJ whole genome shotgun (WGS) entry which is preliminary data.</text>
</comment>
<proteinExistence type="predicted"/>
<dbReference type="OrthoDB" id="9832803at2"/>
<protein>
    <recommendedName>
        <fullName evidence="3">DUF3570 domain-containing protein</fullName>
    </recommendedName>
</protein>
<keyword evidence="2" id="KW-1185">Reference proteome</keyword>
<dbReference type="AlphaFoldDB" id="A0A3A1YKX7"/>
<reference evidence="1 2" key="1">
    <citation type="submission" date="2017-08" db="EMBL/GenBank/DDBJ databases">
        <title>Reclassification of Bisgaard taxon 37 and 44.</title>
        <authorList>
            <person name="Christensen H."/>
        </authorList>
    </citation>
    <scope>NUCLEOTIDE SEQUENCE [LARGE SCALE GENOMIC DNA]</scope>
    <source>
        <strain evidence="1 2">111</strain>
    </source>
</reference>
<name>A0A3A1YKX7_9GAMM</name>
<evidence type="ECO:0000313" key="2">
    <source>
        <dbReference type="Proteomes" id="UP000265916"/>
    </source>
</evidence>
<dbReference type="EMBL" id="NRJG01000075">
    <property type="protein sequence ID" value="RIY37878.1"/>
    <property type="molecule type" value="Genomic_DNA"/>
</dbReference>
<gene>
    <name evidence="1" type="ORF">CKF58_04540</name>
</gene>
<evidence type="ECO:0000313" key="1">
    <source>
        <dbReference type="EMBL" id="RIY37878.1"/>
    </source>
</evidence>
<organism evidence="1 2">
    <name type="scientific">Psittacicella hinzii</name>
    <dbReference type="NCBI Taxonomy" id="2028575"/>
    <lineage>
        <taxon>Bacteria</taxon>
        <taxon>Pseudomonadati</taxon>
        <taxon>Pseudomonadota</taxon>
        <taxon>Gammaproteobacteria</taxon>
        <taxon>Pasteurellales</taxon>
        <taxon>Psittacicellaceae</taxon>
        <taxon>Psittacicella</taxon>
    </lineage>
</organism>
<evidence type="ECO:0008006" key="3">
    <source>
        <dbReference type="Google" id="ProtNLM"/>
    </source>
</evidence>
<dbReference type="Proteomes" id="UP000265916">
    <property type="component" value="Unassembled WGS sequence"/>
</dbReference>
<sequence>MADQRYQWSFEDSKYDSQYYRDRLTYSDYGIRTRIGLSGNITDSNDLSYGFLARADHYYYNYRIKYVYNDRQVYNSKNNHYRDGFELGRAYAYLSHPTFWYTSKDITVADDRFVNDLEYDFFSNTIKFTAFNATTSEYDSVLSYYIPYKLGLSGGFSIAQTKEENTTSKQYATNLNYSNNGHMLSLTYAHTANSINKQLNNLINSYDIAYYNSKLADNLTVGLDFAYQDAKYNLVDSNDSQSSPYKDKTRSLGFKANYNFSQYFKPFVALTFVHSKFTDLTGNYQFSPVYSKYKQYNFILGASSTIYTYKSLYVDFIVEDTYSRINTKYQYANAALNYSAKTNLINLATAIKVGF</sequence>
<accession>A0A3A1YKX7</accession>
<dbReference type="RefSeq" id="WP_119531423.1">
    <property type="nucleotide sequence ID" value="NZ_JBHSSP010000020.1"/>
</dbReference>